<evidence type="ECO:0000256" key="5">
    <source>
        <dbReference type="ARBA" id="ARBA00023211"/>
    </source>
</evidence>
<evidence type="ECO:0000313" key="8">
    <source>
        <dbReference type="Proteomes" id="UP000767334"/>
    </source>
</evidence>
<dbReference type="Proteomes" id="UP000767334">
    <property type="component" value="Unassembled WGS sequence"/>
</dbReference>
<keyword evidence="5" id="KW-0464">Manganese</keyword>
<evidence type="ECO:0000259" key="6">
    <source>
        <dbReference type="Pfam" id="PF00149"/>
    </source>
</evidence>
<keyword evidence="8" id="KW-1185">Reference proteome</keyword>
<evidence type="ECO:0000256" key="4">
    <source>
        <dbReference type="ARBA" id="ARBA00023136"/>
    </source>
</evidence>
<dbReference type="Pfam" id="PF00149">
    <property type="entry name" value="Metallophos"/>
    <property type="match status" value="1"/>
</dbReference>
<evidence type="ECO:0000256" key="2">
    <source>
        <dbReference type="ARBA" id="ARBA00022519"/>
    </source>
</evidence>
<proteinExistence type="predicted"/>
<dbReference type="EMBL" id="JACJLL010000021">
    <property type="protein sequence ID" value="MBM6818724.1"/>
    <property type="molecule type" value="Genomic_DNA"/>
</dbReference>
<dbReference type="RefSeq" id="WP_204571986.1">
    <property type="nucleotide sequence ID" value="NZ_JACJLL010000021.1"/>
</dbReference>
<feature type="domain" description="Calcineurin-like phosphoesterase" evidence="6">
    <location>
        <begin position="24"/>
        <end position="231"/>
    </location>
</feature>
<sequence>MNHFKRISKVFEEAYEISFNNESKIVLMSDCHRGTGDWSDTFLKNQNIYFSALMNYYEKGYTYIELGDGDELWENKRMKDISEVHNNVFWILNKLYCSGRFHMIYGNHDMIKKSQKFIKKCLCKCLDREGLRYESVFKDFYVHEGIILKYNNSQKKIFLLHGHQGDLLNDSLWKLSRFLVRYLWKPLENFGVKDPTRAAKSYKEKNKVDKRLSEWASRENVIVIAGHTHRPMFPDVGEVPYFNDGSCVHPRCITAIEILNGCILLVKWSIKTNEKGMLYIGREILEGPTDINEYFNSMINS</sequence>
<keyword evidence="3" id="KW-0479">Metal-binding</keyword>
<dbReference type="Gene3D" id="3.60.21.10">
    <property type="match status" value="1"/>
</dbReference>
<evidence type="ECO:0000256" key="1">
    <source>
        <dbReference type="ARBA" id="ARBA00022475"/>
    </source>
</evidence>
<dbReference type="PANTHER" id="PTHR34990">
    <property type="entry name" value="UDP-2,3-DIACYLGLUCOSAMINE HYDROLASE-RELATED"/>
    <property type="match status" value="1"/>
</dbReference>
<dbReference type="InterPro" id="IPR004843">
    <property type="entry name" value="Calcineurin-like_PHP"/>
</dbReference>
<dbReference type="InterPro" id="IPR029052">
    <property type="entry name" value="Metallo-depent_PP-like"/>
</dbReference>
<evidence type="ECO:0000313" key="7">
    <source>
        <dbReference type="EMBL" id="MBM6818724.1"/>
    </source>
</evidence>
<keyword evidence="1" id="KW-1003">Cell membrane</keyword>
<dbReference type="InterPro" id="IPR043461">
    <property type="entry name" value="LpxH-like"/>
</dbReference>
<comment type="caution">
    <text evidence="7">The sequence shown here is derived from an EMBL/GenBank/DDBJ whole genome shotgun (WGS) entry which is preliminary data.</text>
</comment>
<organism evidence="7 8">
    <name type="scientific">Clostridium saudiense</name>
    <dbReference type="NCBI Taxonomy" id="1414720"/>
    <lineage>
        <taxon>Bacteria</taxon>
        <taxon>Bacillati</taxon>
        <taxon>Bacillota</taxon>
        <taxon>Clostridia</taxon>
        <taxon>Eubacteriales</taxon>
        <taxon>Clostridiaceae</taxon>
        <taxon>Clostridium</taxon>
    </lineage>
</organism>
<evidence type="ECO:0000256" key="3">
    <source>
        <dbReference type="ARBA" id="ARBA00022723"/>
    </source>
</evidence>
<accession>A0ABS2FES4</accession>
<name>A0ABS2FES4_9CLOT</name>
<gene>
    <name evidence="7" type="ORF">H6A19_05100</name>
</gene>
<keyword evidence="2" id="KW-0997">Cell inner membrane</keyword>
<keyword evidence="4" id="KW-0472">Membrane</keyword>
<dbReference type="SUPFAM" id="SSF56300">
    <property type="entry name" value="Metallo-dependent phosphatases"/>
    <property type="match status" value="1"/>
</dbReference>
<reference evidence="7 8" key="1">
    <citation type="journal article" date="2021" name="Sci. Rep.">
        <title>The distribution of antibiotic resistance genes in chicken gut microbiota commensals.</title>
        <authorList>
            <person name="Juricova H."/>
            <person name="Matiasovicova J."/>
            <person name="Kubasova T."/>
            <person name="Cejkova D."/>
            <person name="Rychlik I."/>
        </authorList>
    </citation>
    <scope>NUCLEOTIDE SEQUENCE [LARGE SCALE GENOMIC DNA]</scope>
    <source>
        <strain evidence="7 8">An435</strain>
    </source>
</reference>
<protein>
    <submittedName>
        <fullName evidence="7">Metallophosphoesterase</fullName>
    </submittedName>
</protein>